<dbReference type="PIRSF" id="PIRSF007663">
    <property type="entry name" value="UCP007663"/>
    <property type="match status" value="1"/>
</dbReference>
<dbReference type="InterPro" id="IPR016518">
    <property type="entry name" value="Alpha-L-fucosidase"/>
</dbReference>
<dbReference type="Pfam" id="PF22124">
    <property type="entry name" value="Glyco_hydro_95_cat"/>
    <property type="match status" value="1"/>
</dbReference>
<dbReference type="SUPFAM" id="SSF48208">
    <property type="entry name" value="Six-hairpin glycosidases"/>
    <property type="match status" value="1"/>
</dbReference>
<dbReference type="Gene3D" id="1.50.10.10">
    <property type="match status" value="1"/>
</dbReference>
<feature type="domain" description="Glycosyl hydrolase family 95 catalytic" evidence="4">
    <location>
        <begin position="292"/>
        <end position="695"/>
    </location>
</feature>
<evidence type="ECO:0000259" key="2">
    <source>
        <dbReference type="Pfam" id="PF14498"/>
    </source>
</evidence>
<dbReference type="InterPro" id="IPR008928">
    <property type="entry name" value="6-hairpin_glycosidase_sf"/>
</dbReference>
<sequence>MKSSFKKYKILYFVILITTFVKAQNNNTLWYESAANNWNEALPIGNGRIGGMLFGGIEYDKIQLNEETVWAGEPGNNVPKDYYKEVEAIRTLLFSGKYKEAQEMANSVFPRAAEEDNNYGMPYQTVGNLNLNFSNHQNTTNYKRTLDIGNAVSTVTYTNNGVDYQREYFVSFPDQVMVVHLTTSKPKSLSFNLSMDSPQVEHSISYENGIITLAGTSGNVDNKEGKIKFTTLVAPKLDGGELIENEENIEIKNADEVTLLVSIGTNFKNYKDLSNSAEQSAKTHLEQSQSKSFATLKQAHIEDYQKLFNRVSLELGENINDKIPTNKRLENFATAEDLSLVSLYFQFGRYLLISSSRPGGQPANLQGIWNHKLSPSWDSKYTVNINTEMNYWPAEVTNLSELHQPLFSMLEDLSVTGQESAQNMYHARGWNIHHNTDIWRIAGIVDGGFYGLWPMGGAWLSQHLWQHYLFTGDKEFLNKYYPILKSAAQFYADVLQEEPKNKWLVVAPSMSPENKYISGVGVTYGTTMDNQLVFDVFSNVIRASQILNTDSDFSDTIKELKKRLPPMQIGKLNQLQEWIKDWDKPDDKHRHISHLYGLYPSAQISPFKNPDLFKAAEQTLEYRGDVSTGWSMGWKVNFWARMLNGNRAFKLIKTQLTLVEDGTKSGGTYPNLFDAHPPFQIDGNFGCTAGIAEMLIQSHDEALQLLPALPDTWSKGEVKGLVARGGFEVDLNWNNSHLNSVKIESKLGGNLRLRTADVLVDSNGNVLTKASGENENTFYQTPDIKTPLISDKASVKPLELPEYNIYDIKTEKGKIYEFHAKK</sequence>
<gene>
    <name evidence="5" type="ORF">RHP49_09725</name>
</gene>
<reference evidence="5 6" key="1">
    <citation type="submission" date="2023-09" db="EMBL/GenBank/DDBJ databases">
        <title>Thalassobella suaedae gen. nov., sp. nov., a marine bacterium of the family Flavobacteriaceae isolated from a halophyte Suaeda japonica.</title>
        <authorList>
            <person name="Lee S.Y."/>
            <person name="Hwang C.Y."/>
        </authorList>
    </citation>
    <scope>NUCLEOTIDE SEQUENCE [LARGE SCALE GENOMIC DNA]</scope>
    <source>
        <strain evidence="5 6">HL-DH10</strain>
    </source>
</reference>
<dbReference type="InterPro" id="IPR054363">
    <property type="entry name" value="GH95_cat"/>
</dbReference>
<dbReference type="EMBL" id="CP134536">
    <property type="protein sequence ID" value="WNH11200.1"/>
    <property type="molecule type" value="Genomic_DNA"/>
</dbReference>
<feature type="domain" description="Alpha fucosidase A-like C-terminal" evidence="3">
    <location>
        <begin position="697"/>
        <end position="780"/>
    </location>
</feature>
<evidence type="ECO:0000313" key="6">
    <source>
        <dbReference type="Proteomes" id="UP001303407"/>
    </source>
</evidence>
<dbReference type="GO" id="GO:0016787">
    <property type="term" value="F:hydrolase activity"/>
    <property type="evidence" value="ECO:0007669"/>
    <property type="project" value="UniProtKB-KW"/>
</dbReference>
<evidence type="ECO:0000313" key="5">
    <source>
        <dbReference type="EMBL" id="WNH11200.1"/>
    </source>
</evidence>
<dbReference type="RefSeq" id="WP_415861177.1">
    <property type="nucleotide sequence ID" value="NZ_CP134536.1"/>
</dbReference>
<evidence type="ECO:0000259" key="4">
    <source>
        <dbReference type="Pfam" id="PF22124"/>
    </source>
</evidence>
<evidence type="ECO:0000256" key="1">
    <source>
        <dbReference type="SAM" id="SignalP"/>
    </source>
</evidence>
<name>A0ABY9XZ07_9FLAO</name>
<dbReference type="InterPro" id="IPR012341">
    <property type="entry name" value="6hp_glycosidase-like_sf"/>
</dbReference>
<keyword evidence="6" id="KW-1185">Reference proteome</keyword>
<protein>
    <submittedName>
        <fullName evidence="5">Glycoside hydrolase family 95 protein</fullName>
    </submittedName>
</protein>
<proteinExistence type="predicted"/>
<dbReference type="Pfam" id="PF14498">
    <property type="entry name" value="Glyco_hyd_65N_2"/>
    <property type="match status" value="1"/>
</dbReference>
<keyword evidence="1" id="KW-0732">Signal</keyword>
<dbReference type="Proteomes" id="UP001303407">
    <property type="component" value="Chromosome"/>
</dbReference>
<feature type="signal peptide" evidence="1">
    <location>
        <begin position="1"/>
        <end position="23"/>
    </location>
</feature>
<evidence type="ECO:0000259" key="3">
    <source>
        <dbReference type="Pfam" id="PF21307"/>
    </source>
</evidence>
<dbReference type="PANTHER" id="PTHR31084">
    <property type="entry name" value="ALPHA-L-FUCOSIDASE 2"/>
    <property type="match status" value="1"/>
</dbReference>
<keyword evidence="5" id="KW-0378">Hydrolase</keyword>
<dbReference type="InterPro" id="IPR027414">
    <property type="entry name" value="GH95_N_dom"/>
</dbReference>
<accession>A0ABY9XZ07</accession>
<dbReference type="Pfam" id="PF21307">
    <property type="entry name" value="Glyco_hydro_95_C"/>
    <property type="match status" value="1"/>
</dbReference>
<feature type="domain" description="Glycosyl hydrolase family 95 N-terminal" evidence="2">
    <location>
        <begin position="29"/>
        <end position="270"/>
    </location>
</feature>
<organism evidence="5 6">
    <name type="scientific">Thalassobellus suaedae</name>
    <dbReference type="NCBI Taxonomy" id="3074124"/>
    <lineage>
        <taxon>Bacteria</taxon>
        <taxon>Pseudomonadati</taxon>
        <taxon>Bacteroidota</taxon>
        <taxon>Flavobacteriia</taxon>
        <taxon>Flavobacteriales</taxon>
        <taxon>Flavobacteriaceae</taxon>
        <taxon>Thalassobellus</taxon>
    </lineage>
</organism>
<dbReference type="PANTHER" id="PTHR31084:SF0">
    <property type="entry name" value="ALPHA-L-FUCOSIDASE 2"/>
    <property type="match status" value="1"/>
</dbReference>
<dbReference type="InterPro" id="IPR049053">
    <property type="entry name" value="AFCA-like_C"/>
</dbReference>
<feature type="chain" id="PRO_5046448713" evidence="1">
    <location>
        <begin position="24"/>
        <end position="822"/>
    </location>
</feature>